<dbReference type="AlphaFoldDB" id="A0A9Q1GTA6"/>
<evidence type="ECO:0000256" key="2">
    <source>
        <dbReference type="ARBA" id="ARBA00005581"/>
    </source>
</evidence>
<keyword evidence="11" id="KW-1185">Reference proteome</keyword>
<dbReference type="EMBL" id="JAKOGI010001738">
    <property type="protein sequence ID" value="KAJ8424204.1"/>
    <property type="molecule type" value="Genomic_DNA"/>
</dbReference>
<evidence type="ECO:0000313" key="9">
    <source>
        <dbReference type="EMBL" id="KAJ8424208.1"/>
    </source>
</evidence>
<proteinExistence type="inferred from homology"/>
<dbReference type="EMBL" id="JAKOGI010000147">
    <property type="protein sequence ID" value="KAJ8442073.1"/>
    <property type="molecule type" value="Genomic_DNA"/>
</dbReference>
<reference evidence="9" key="1">
    <citation type="submission" date="2022-04" db="EMBL/GenBank/DDBJ databases">
        <title>Carnegiea gigantea Genome sequencing and assembly v2.</title>
        <authorList>
            <person name="Copetti D."/>
            <person name="Sanderson M.J."/>
            <person name="Burquez A."/>
            <person name="Wojciechowski M.F."/>
        </authorList>
    </citation>
    <scope>NUCLEOTIDE SEQUENCE</scope>
    <source>
        <strain evidence="9">SGP5-SGP5p</strain>
        <tissue evidence="9">Aerial part</tissue>
    </source>
</reference>
<gene>
    <name evidence="10" type="ORF">Cgig2_007911</name>
    <name evidence="7" type="ORF">Cgig2_013350</name>
    <name evidence="8" type="ORF">Cgig2_013354</name>
    <name evidence="9" type="ORF">Cgig2_013358</name>
</gene>
<evidence type="ECO:0000256" key="4">
    <source>
        <dbReference type="ARBA" id="ARBA00022525"/>
    </source>
</evidence>
<evidence type="ECO:0000256" key="6">
    <source>
        <dbReference type="RuleBase" id="RU367044"/>
    </source>
</evidence>
<comment type="caution">
    <text evidence="9">The sequence shown here is derived from an EMBL/GenBank/DDBJ whole genome shotgun (WGS) entry which is preliminary data.</text>
</comment>
<dbReference type="EMBL" id="JAKOGI010001738">
    <property type="protein sequence ID" value="KAJ8424200.1"/>
    <property type="molecule type" value="Genomic_DNA"/>
</dbReference>
<sequence>MALIMPDSVGNKQYSILITSALDGILNYLKSIIHGSIILLLAIAISNGMTESMAFIFGMSPIRNHVEEEQHIGVVYTILISSGLKSGQLKVHCKSFGTIFIEHVEHVLEPGKSFGWDFQVSNSWHSYDNYYSCNFDWNGKKVDLDVWDGGQRGTCVESKTHWAVLEDGFYFRCVGGEGNWEKRFTWEGGIHLGPSVDNAH</sequence>
<dbReference type="Pfam" id="PF05938">
    <property type="entry name" value="Self-incomp_S1"/>
    <property type="match status" value="1"/>
</dbReference>
<name>A0A9Q1GTA6_9CARY</name>
<evidence type="ECO:0000313" key="11">
    <source>
        <dbReference type="Proteomes" id="UP001153076"/>
    </source>
</evidence>
<dbReference type="OrthoDB" id="623670at2759"/>
<evidence type="ECO:0000256" key="3">
    <source>
        <dbReference type="ARBA" id="ARBA00022471"/>
    </source>
</evidence>
<evidence type="ECO:0000313" key="10">
    <source>
        <dbReference type="EMBL" id="KAJ8442073.1"/>
    </source>
</evidence>
<keyword evidence="5" id="KW-0732">Signal</keyword>
<dbReference type="Proteomes" id="UP001153076">
    <property type="component" value="Unassembled WGS sequence"/>
</dbReference>
<dbReference type="PANTHER" id="PTHR31232">
    <property type="match status" value="1"/>
</dbReference>
<dbReference type="InterPro" id="IPR010264">
    <property type="entry name" value="Self-incomp_S1"/>
</dbReference>
<comment type="subcellular location">
    <subcellularLocation>
        <location evidence="1 6">Secreted</location>
    </subcellularLocation>
</comment>
<organism evidence="9 11">
    <name type="scientific">Carnegiea gigantea</name>
    <dbReference type="NCBI Taxonomy" id="171969"/>
    <lineage>
        <taxon>Eukaryota</taxon>
        <taxon>Viridiplantae</taxon>
        <taxon>Streptophyta</taxon>
        <taxon>Embryophyta</taxon>
        <taxon>Tracheophyta</taxon>
        <taxon>Spermatophyta</taxon>
        <taxon>Magnoliopsida</taxon>
        <taxon>eudicotyledons</taxon>
        <taxon>Gunneridae</taxon>
        <taxon>Pentapetalae</taxon>
        <taxon>Caryophyllales</taxon>
        <taxon>Cactineae</taxon>
        <taxon>Cactaceae</taxon>
        <taxon>Cactoideae</taxon>
        <taxon>Echinocereeae</taxon>
        <taxon>Carnegiea</taxon>
    </lineage>
</organism>
<keyword evidence="3 6" id="KW-0713">Self-incompatibility</keyword>
<evidence type="ECO:0000313" key="8">
    <source>
        <dbReference type="EMBL" id="KAJ8424204.1"/>
    </source>
</evidence>
<evidence type="ECO:0000256" key="5">
    <source>
        <dbReference type="ARBA" id="ARBA00022729"/>
    </source>
</evidence>
<dbReference type="PANTHER" id="PTHR31232:SF18">
    <property type="entry name" value="S-PROTEIN HOMOLOG"/>
    <property type="match status" value="1"/>
</dbReference>
<evidence type="ECO:0000256" key="1">
    <source>
        <dbReference type="ARBA" id="ARBA00004613"/>
    </source>
</evidence>
<accession>A0A9Q1GTA6</accession>
<keyword evidence="4 6" id="KW-0964">Secreted</keyword>
<comment type="similarity">
    <text evidence="2 6">Belongs to the plant self-incompatibility (S1) protein family.</text>
</comment>
<dbReference type="GO" id="GO:0005576">
    <property type="term" value="C:extracellular region"/>
    <property type="evidence" value="ECO:0007669"/>
    <property type="project" value="UniProtKB-SubCell"/>
</dbReference>
<dbReference type="EMBL" id="JAKOGI010001738">
    <property type="protein sequence ID" value="KAJ8424208.1"/>
    <property type="molecule type" value="Genomic_DNA"/>
</dbReference>
<evidence type="ECO:0000313" key="7">
    <source>
        <dbReference type="EMBL" id="KAJ8424200.1"/>
    </source>
</evidence>
<dbReference type="GO" id="GO:0060320">
    <property type="term" value="P:rejection of self pollen"/>
    <property type="evidence" value="ECO:0007669"/>
    <property type="project" value="UniProtKB-KW"/>
</dbReference>
<protein>
    <recommendedName>
        <fullName evidence="6">S-protein homolog</fullName>
    </recommendedName>
</protein>